<dbReference type="AlphaFoldDB" id="A0A8K1GUP7"/>
<proteinExistence type="predicted"/>
<feature type="compositionally biased region" description="Basic and acidic residues" evidence="1">
    <location>
        <begin position="64"/>
        <end position="73"/>
    </location>
</feature>
<dbReference type="EMBL" id="SWJQ01000021">
    <property type="protein sequence ID" value="TRZ25755.1"/>
    <property type="molecule type" value="Genomic_DNA"/>
</dbReference>
<organism evidence="2 3">
    <name type="scientific">Zosterops borbonicus</name>
    <dbReference type="NCBI Taxonomy" id="364589"/>
    <lineage>
        <taxon>Eukaryota</taxon>
        <taxon>Metazoa</taxon>
        <taxon>Chordata</taxon>
        <taxon>Craniata</taxon>
        <taxon>Vertebrata</taxon>
        <taxon>Euteleostomi</taxon>
        <taxon>Archelosauria</taxon>
        <taxon>Archosauria</taxon>
        <taxon>Dinosauria</taxon>
        <taxon>Saurischia</taxon>
        <taxon>Theropoda</taxon>
        <taxon>Coelurosauria</taxon>
        <taxon>Aves</taxon>
        <taxon>Neognathae</taxon>
        <taxon>Neoaves</taxon>
        <taxon>Telluraves</taxon>
        <taxon>Australaves</taxon>
        <taxon>Passeriformes</taxon>
        <taxon>Sylvioidea</taxon>
        <taxon>Zosteropidae</taxon>
        <taxon>Zosterops</taxon>
    </lineage>
</organism>
<name>A0A8K1GUP7_9PASS</name>
<reference evidence="2" key="1">
    <citation type="submission" date="2019-04" db="EMBL/GenBank/DDBJ databases">
        <title>Genome assembly of Zosterops borbonicus 15179.</title>
        <authorList>
            <person name="Leroy T."/>
            <person name="Anselmetti Y."/>
            <person name="Tilak M.-K."/>
            <person name="Nabholz B."/>
        </authorList>
    </citation>
    <scope>NUCLEOTIDE SEQUENCE</scope>
    <source>
        <strain evidence="2">HGM_15179</strain>
        <tissue evidence="2">Muscle</tissue>
    </source>
</reference>
<dbReference type="Proteomes" id="UP000796761">
    <property type="component" value="Unassembled WGS sequence"/>
</dbReference>
<accession>A0A8K1GUP7</accession>
<protein>
    <submittedName>
        <fullName evidence="2">Uncharacterized protein</fullName>
    </submittedName>
</protein>
<evidence type="ECO:0000313" key="3">
    <source>
        <dbReference type="Proteomes" id="UP000796761"/>
    </source>
</evidence>
<comment type="caution">
    <text evidence="2">The sequence shown here is derived from an EMBL/GenBank/DDBJ whole genome shotgun (WGS) entry which is preliminary data.</text>
</comment>
<evidence type="ECO:0000313" key="2">
    <source>
        <dbReference type="EMBL" id="TRZ25755.1"/>
    </source>
</evidence>
<evidence type="ECO:0000256" key="1">
    <source>
        <dbReference type="SAM" id="MobiDB-lite"/>
    </source>
</evidence>
<keyword evidence="3" id="KW-1185">Reference proteome</keyword>
<sequence length="96" mass="10394">MGGFCEKIPEANQMSRKVNASQLQDGPATVQSPEVHRWPMEETHTGASFMRPCKRPVLGQAPGRDLRPKDRGAHTGAGSLVGLVTPWETHAEAAYA</sequence>
<feature type="region of interest" description="Disordered" evidence="1">
    <location>
        <begin position="52"/>
        <end position="78"/>
    </location>
</feature>
<gene>
    <name evidence="2" type="ORF">HGM15179_001341</name>
</gene>